<protein>
    <recommendedName>
        <fullName evidence="3">Bacteriophage protein</fullName>
    </recommendedName>
</protein>
<dbReference type="Pfam" id="PF06892">
    <property type="entry name" value="Phage_CP76"/>
    <property type="match status" value="1"/>
</dbReference>
<keyword evidence="2" id="KW-1185">Reference proteome</keyword>
<gene>
    <name evidence="1" type="ORF">AWB70_01033</name>
</gene>
<name>A0A158FKQ7_CABCO</name>
<sequence length="165" mass="18231">MGFRQAYVQMIESAGGRDRMAAELGLTTQALDNRVYEKGTPPQRVHPDMAMQMQVASGTTLFAAEVARQSGGTFIPLPQVSDQIDNEQIQDKFMRLVERVGQLATRHREATSDGHVDKNERADLDGIAHELHRDVQEMLSLTYVIYCPAESVAPAVPHIAARKAS</sequence>
<dbReference type="AlphaFoldDB" id="A0A158FKQ7"/>
<organism evidence="1 2">
    <name type="scientific">Caballeronia cordobensis</name>
    <name type="common">Burkholderia cordobensis</name>
    <dbReference type="NCBI Taxonomy" id="1353886"/>
    <lineage>
        <taxon>Bacteria</taxon>
        <taxon>Pseudomonadati</taxon>
        <taxon>Pseudomonadota</taxon>
        <taxon>Betaproteobacteria</taxon>
        <taxon>Burkholderiales</taxon>
        <taxon>Burkholderiaceae</taxon>
        <taxon>Caballeronia</taxon>
    </lineage>
</organism>
<dbReference type="Proteomes" id="UP000054740">
    <property type="component" value="Unassembled WGS sequence"/>
</dbReference>
<dbReference type="EMBL" id="FCNY02000002">
    <property type="protein sequence ID" value="SAL20345.1"/>
    <property type="molecule type" value="Genomic_DNA"/>
</dbReference>
<proteinExistence type="predicted"/>
<accession>A0A158FKQ7</accession>
<dbReference type="GO" id="GO:0003677">
    <property type="term" value="F:DNA binding"/>
    <property type="evidence" value="ECO:0007669"/>
    <property type="project" value="InterPro"/>
</dbReference>
<reference evidence="2" key="1">
    <citation type="submission" date="2016-01" db="EMBL/GenBank/DDBJ databases">
        <authorList>
            <person name="Peeters C."/>
        </authorList>
    </citation>
    <scope>NUCLEOTIDE SEQUENCE [LARGE SCALE GENOMIC DNA]</scope>
</reference>
<evidence type="ECO:0000313" key="1">
    <source>
        <dbReference type="EMBL" id="SAL20345.1"/>
    </source>
</evidence>
<evidence type="ECO:0000313" key="2">
    <source>
        <dbReference type="Proteomes" id="UP000054740"/>
    </source>
</evidence>
<evidence type="ECO:0008006" key="3">
    <source>
        <dbReference type="Google" id="ProtNLM"/>
    </source>
</evidence>
<dbReference type="InterPro" id="IPR048188">
    <property type="entry name" value="YmfL-like"/>
</dbReference>
<dbReference type="InterPro" id="IPR009679">
    <property type="entry name" value="Phage_186_CII-like"/>
</dbReference>
<dbReference type="NCBIfam" id="NF041471">
    <property type="entry name" value="phage_reg_YmfL"/>
    <property type="match status" value="1"/>
</dbReference>